<dbReference type="Pfam" id="PF02373">
    <property type="entry name" value="JmjC"/>
    <property type="match status" value="1"/>
</dbReference>
<dbReference type="InterPro" id="IPR019786">
    <property type="entry name" value="Zinc_finger_PHD-type_CS"/>
</dbReference>
<dbReference type="InterPro" id="IPR013083">
    <property type="entry name" value="Znf_RING/FYVE/PHD"/>
</dbReference>
<dbReference type="InterPro" id="IPR001965">
    <property type="entry name" value="Znf_PHD"/>
</dbReference>
<keyword evidence="11" id="KW-0539">Nucleus</keyword>
<keyword evidence="5" id="KW-0156">Chromatin regulator</keyword>
<evidence type="ECO:0000256" key="7">
    <source>
        <dbReference type="ARBA" id="ARBA00023002"/>
    </source>
</evidence>
<dbReference type="Gene3D" id="2.60.120.650">
    <property type="entry name" value="Cupin"/>
    <property type="match status" value="1"/>
</dbReference>
<evidence type="ECO:0000256" key="10">
    <source>
        <dbReference type="ARBA" id="ARBA00023163"/>
    </source>
</evidence>
<dbReference type="PROSITE" id="PS01359">
    <property type="entry name" value="ZF_PHD_1"/>
    <property type="match status" value="1"/>
</dbReference>
<dbReference type="GO" id="GO:0006357">
    <property type="term" value="P:regulation of transcription by RNA polymerase II"/>
    <property type="evidence" value="ECO:0000318"/>
    <property type="project" value="GO_Central"/>
</dbReference>
<keyword evidence="6" id="KW-0223">Dioxygenase</keyword>
<evidence type="ECO:0000256" key="3">
    <source>
        <dbReference type="ARBA" id="ARBA00022771"/>
    </source>
</evidence>
<dbReference type="STRING" id="81824.A9USV7"/>
<dbReference type="InParanoid" id="A9USV7"/>
<evidence type="ECO:0000259" key="14">
    <source>
        <dbReference type="PROSITE" id="PS50016"/>
    </source>
</evidence>
<evidence type="ECO:0000256" key="1">
    <source>
        <dbReference type="ARBA" id="ARBA00004123"/>
    </source>
</evidence>
<evidence type="ECO:0000256" key="5">
    <source>
        <dbReference type="ARBA" id="ARBA00022853"/>
    </source>
</evidence>
<evidence type="ECO:0000256" key="6">
    <source>
        <dbReference type="ARBA" id="ARBA00022964"/>
    </source>
</evidence>
<sequence>MPNPTRSIRIKSEVETVAHDHSHLEGQASSEESGITLAVPHDTHSRAALPASEPRRPARRRLIVLRPTAGVESGLKHKTQSLLKSPIKIKLAGQDGPAEESTKPTKSTALPEPAESTGPVDTTLYCSCQQPYDARRFMIECSQCQDWFHGKCVDVHQPEAKFIERYVCPSCTARTNKCTQRRELLHKSTLPGISDTVQPVFAWGRARCWILFGWPAHHDAIVASASKVMDLLADGSALTLDRLRKSGFRRPILIEKPAGLDLQIPPHANVDYVVQLLGEDSPIQVIDVATQTTFEEPFSLREWADYLRVPPVERERVYNVISLEFTETAMRTEVLPPRVARQLDVLNVVWPDDFPVPRPEVQRYCLMGGEGAYTDFHVDLGGTSVWYHVVSGCKIFYLIPPTPENMERFEKWNASAKQMETCLVDLVSRVYRCVVLPGNTLLIPSGWIHAVYTPEDSFVYGGNYLHTLAVDMQLAVYDLETRVEVDQIYRYPHFELLHWQMARYVIDQAPAELAETVRLAGLQALQSRLAAWMVREHTMPRCEYIALILHMALLPHVKLELSQLLLMPRLLQLQLERRFPKRSAVSDPEKVCREPRS</sequence>
<accession>A9USV7</accession>
<dbReference type="CDD" id="cd15554">
    <property type="entry name" value="PHD_PHF2_like"/>
    <property type="match status" value="1"/>
</dbReference>
<keyword evidence="17" id="KW-1185">Reference proteome</keyword>
<dbReference type="GO" id="GO:0006338">
    <property type="term" value="P:chromatin remodeling"/>
    <property type="evidence" value="ECO:0000318"/>
    <property type="project" value="GO_Central"/>
</dbReference>
<dbReference type="Pfam" id="PF17811">
    <property type="entry name" value="JHD"/>
    <property type="match status" value="1"/>
</dbReference>
<organism evidence="16 17">
    <name type="scientific">Monosiga brevicollis</name>
    <name type="common">Choanoflagellate</name>
    <dbReference type="NCBI Taxonomy" id="81824"/>
    <lineage>
        <taxon>Eukaryota</taxon>
        <taxon>Choanoflagellata</taxon>
        <taxon>Craspedida</taxon>
        <taxon>Salpingoecidae</taxon>
        <taxon>Monosiga</taxon>
    </lineage>
</organism>
<dbReference type="GO" id="GO:0051213">
    <property type="term" value="F:dioxygenase activity"/>
    <property type="evidence" value="ECO:0007669"/>
    <property type="project" value="UniProtKB-KW"/>
</dbReference>
<dbReference type="GO" id="GO:0008270">
    <property type="term" value="F:zinc ion binding"/>
    <property type="evidence" value="ECO:0007669"/>
    <property type="project" value="UniProtKB-KW"/>
</dbReference>
<evidence type="ECO:0000313" key="16">
    <source>
        <dbReference type="EMBL" id="EDQ91844.1"/>
    </source>
</evidence>
<dbReference type="AlphaFoldDB" id="A9USV7"/>
<feature type="domain" description="JmjC" evidence="15">
    <location>
        <begin position="324"/>
        <end position="481"/>
    </location>
</feature>
<dbReference type="GO" id="GO:0032452">
    <property type="term" value="F:histone demethylase activity"/>
    <property type="evidence" value="ECO:0000318"/>
    <property type="project" value="GO_Central"/>
</dbReference>
<reference evidence="16 17" key="1">
    <citation type="journal article" date="2008" name="Nature">
        <title>The genome of the choanoflagellate Monosiga brevicollis and the origin of metazoans.</title>
        <authorList>
            <consortium name="JGI Sequencing"/>
            <person name="King N."/>
            <person name="Westbrook M.J."/>
            <person name="Young S.L."/>
            <person name="Kuo A."/>
            <person name="Abedin M."/>
            <person name="Chapman J."/>
            <person name="Fairclough S."/>
            <person name="Hellsten U."/>
            <person name="Isogai Y."/>
            <person name="Letunic I."/>
            <person name="Marr M."/>
            <person name="Pincus D."/>
            <person name="Putnam N."/>
            <person name="Rokas A."/>
            <person name="Wright K.J."/>
            <person name="Zuzow R."/>
            <person name="Dirks W."/>
            <person name="Good M."/>
            <person name="Goodstein D."/>
            <person name="Lemons D."/>
            <person name="Li W."/>
            <person name="Lyons J.B."/>
            <person name="Morris A."/>
            <person name="Nichols S."/>
            <person name="Richter D.J."/>
            <person name="Salamov A."/>
            <person name="Bork P."/>
            <person name="Lim W.A."/>
            <person name="Manning G."/>
            <person name="Miller W.T."/>
            <person name="McGinnis W."/>
            <person name="Shapiro H."/>
            <person name="Tjian R."/>
            <person name="Grigoriev I.V."/>
            <person name="Rokhsar D."/>
        </authorList>
    </citation>
    <scope>NUCLEOTIDE SEQUENCE [LARGE SCALE GENOMIC DNA]</scope>
    <source>
        <strain evidence="17">MX1 / ATCC 50154</strain>
    </source>
</reference>
<dbReference type="KEGG" id="mbr:MONBRDRAFT_17694"/>
<dbReference type="Pfam" id="PF00628">
    <property type="entry name" value="PHD"/>
    <property type="match status" value="1"/>
</dbReference>
<proteinExistence type="predicted"/>
<dbReference type="Proteomes" id="UP000001357">
    <property type="component" value="Unassembled WGS sequence"/>
</dbReference>
<evidence type="ECO:0000256" key="11">
    <source>
        <dbReference type="ARBA" id="ARBA00023242"/>
    </source>
</evidence>
<evidence type="ECO:0000256" key="12">
    <source>
        <dbReference type="PROSITE-ProRule" id="PRU00146"/>
    </source>
</evidence>
<dbReference type="PANTHER" id="PTHR23123">
    <property type="entry name" value="PHD/F-BOX CONTAINING PROTEIN"/>
    <property type="match status" value="1"/>
</dbReference>
<dbReference type="InterPro" id="IPR019787">
    <property type="entry name" value="Znf_PHD-finger"/>
</dbReference>
<dbReference type="eggNOG" id="KOG1633">
    <property type="taxonomic scope" value="Eukaryota"/>
</dbReference>
<dbReference type="PROSITE" id="PS51184">
    <property type="entry name" value="JMJC"/>
    <property type="match status" value="1"/>
</dbReference>
<evidence type="ECO:0000256" key="2">
    <source>
        <dbReference type="ARBA" id="ARBA00022723"/>
    </source>
</evidence>
<feature type="domain" description="PHD-type" evidence="14">
    <location>
        <begin position="123"/>
        <end position="174"/>
    </location>
</feature>
<dbReference type="RefSeq" id="XP_001743130.1">
    <property type="nucleotide sequence ID" value="XM_001743078.1"/>
</dbReference>
<dbReference type="InterPro" id="IPR050690">
    <property type="entry name" value="JHDM1_Histone_Demethylase"/>
</dbReference>
<dbReference type="SMART" id="SM00249">
    <property type="entry name" value="PHD"/>
    <property type="match status" value="1"/>
</dbReference>
<protein>
    <submittedName>
        <fullName evidence="16">Uncharacterized protein</fullName>
    </submittedName>
</protein>
<gene>
    <name evidence="16" type="ORF">MONBRDRAFT_17694</name>
</gene>
<dbReference type="GO" id="GO:0003712">
    <property type="term" value="F:transcription coregulator activity"/>
    <property type="evidence" value="ECO:0000318"/>
    <property type="project" value="GO_Central"/>
</dbReference>
<dbReference type="InterPro" id="IPR011011">
    <property type="entry name" value="Znf_FYVE_PHD"/>
</dbReference>
<dbReference type="GO" id="GO:0005634">
    <property type="term" value="C:nucleus"/>
    <property type="evidence" value="ECO:0007669"/>
    <property type="project" value="UniProtKB-SubCell"/>
</dbReference>
<dbReference type="InterPro" id="IPR003347">
    <property type="entry name" value="JmjC_dom"/>
</dbReference>
<dbReference type="SMART" id="SM00558">
    <property type="entry name" value="JmjC"/>
    <property type="match status" value="1"/>
</dbReference>
<dbReference type="EMBL" id="CH991544">
    <property type="protein sequence ID" value="EDQ91844.1"/>
    <property type="molecule type" value="Genomic_DNA"/>
</dbReference>
<comment type="subcellular location">
    <subcellularLocation>
        <location evidence="1">Nucleus</location>
    </subcellularLocation>
</comment>
<feature type="region of interest" description="Disordered" evidence="13">
    <location>
        <begin position="92"/>
        <end position="116"/>
    </location>
</feature>
<dbReference type="GeneID" id="5888552"/>
<name>A9USV7_MONBE</name>
<evidence type="ECO:0000256" key="4">
    <source>
        <dbReference type="ARBA" id="ARBA00022833"/>
    </source>
</evidence>
<dbReference type="PROSITE" id="PS50016">
    <property type="entry name" value="ZF_PHD_2"/>
    <property type="match status" value="1"/>
</dbReference>
<evidence type="ECO:0000259" key="15">
    <source>
        <dbReference type="PROSITE" id="PS51184"/>
    </source>
</evidence>
<evidence type="ECO:0000256" key="9">
    <source>
        <dbReference type="ARBA" id="ARBA00023015"/>
    </source>
</evidence>
<keyword evidence="9" id="KW-0805">Transcription regulation</keyword>
<keyword evidence="7" id="KW-0560">Oxidoreductase</keyword>
<dbReference type="Gene3D" id="3.30.40.10">
    <property type="entry name" value="Zinc/RING finger domain, C3HC4 (zinc finger)"/>
    <property type="match status" value="1"/>
</dbReference>
<keyword evidence="3 12" id="KW-0863">Zinc-finger</keyword>
<keyword evidence="4" id="KW-0862">Zinc</keyword>
<dbReference type="SUPFAM" id="SSF57903">
    <property type="entry name" value="FYVE/PHD zinc finger"/>
    <property type="match status" value="1"/>
</dbReference>
<keyword evidence="10" id="KW-0804">Transcription</keyword>
<feature type="region of interest" description="Disordered" evidence="13">
    <location>
        <begin position="1"/>
        <end position="33"/>
    </location>
</feature>
<evidence type="ECO:0000313" key="17">
    <source>
        <dbReference type="Proteomes" id="UP000001357"/>
    </source>
</evidence>
<dbReference type="InterPro" id="IPR041070">
    <property type="entry name" value="JHD"/>
</dbReference>
<keyword evidence="8" id="KW-0408">Iron</keyword>
<evidence type="ECO:0000256" key="13">
    <source>
        <dbReference type="SAM" id="MobiDB-lite"/>
    </source>
</evidence>
<evidence type="ECO:0000256" key="8">
    <source>
        <dbReference type="ARBA" id="ARBA00023004"/>
    </source>
</evidence>
<feature type="compositionally biased region" description="Basic and acidic residues" evidence="13">
    <location>
        <begin position="10"/>
        <end position="24"/>
    </location>
</feature>
<dbReference type="SUPFAM" id="SSF51197">
    <property type="entry name" value="Clavaminate synthase-like"/>
    <property type="match status" value="1"/>
</dbReference>
<keyword evidence="2" id="KW-0479">Metal-binding</keyword>